<evidence type="ECO:0000313" key="5">
    <source>
        <dbReference type="EMBL" id="AAV84224.1"/>
    </source>
</evidence>
<organism evidence="5">
    <name type="scientific">Culicoides sonorensis</name>
    <name type="common">Biting midge</name>
    <dbReference type="NCBI Taxonomy" id="179676"/>
    <lineage>
        <taxon>Eukaryota</taxon>
        <taxon>Metazoa</taxon>
        <taxon>Ecdysozoa</taxon>
        <taxon>Arthropoda</taxon>
        <taxon>Hexapoda</taxon>
        <taxon>Insecta</taxon>
        <taxon>Pterygota</taxon>
        <taxon>Neoptera</taxon>
        <taxon>Endopterygota</taxon>
        <taxon>Diptera</taxon>
        <taxon>Nematocera</taxon>
        <taxon>Chironomoidea</taxon>
        <taxon>Ceratopogonidae</taxon>
        <taxon>Ceratopogoninae</taxon>
        <taxon>Culicoides</taxon>
        <taxon>Monoculicoides</taxon>
    </lineage>
</organism>
<feature type="chain" id="PRO_5004261547" evidence="4">
    <location>
        <begin position="21"/>
        <end position="322"/>
    </location>
</feature>
<accession>Q5QBK0</accession>
<evidence type="ECO:0000256" key="2">
    <source>
        <dbReference type="ARBA" id="ARBA00022737"/>
    </source>
</evidence>
<evidence type="ECO:0000256" key="3">
    <source>
        <dbReference type="SAM" id="Coils"/>
    </source>
</evidence>
<dbReference type="SMART" id="SM00369">
    <property type="entry name" value="LRR_TYP"/>
    <property type="match status" value="3"/>
</dbReference>
<keyword evidence="3" id="KW-0175">Coiled coil</keyword>
<dbReference type="AlphaFoldDB" id="Q5QBK0"/>
<dbReference type="SUPFAM" id="SSF52058">
    <property type="entry name" value="L domain-like"/>
    <property type="match status" value="1"/>
</dbReference>
<dbReference type="PANTHER" id="PTHR45712">
    <property type="entry name" value="AGAP008170-PA"/>
    <property type="match status" value="1"/>
</dbReference>
<dbReference type="Gene3D" id="3.80.10.10">
    <property type="entry name" value="Ribonuclease Inhibitor"/>
    <property type="match status" value="1"/>
</dbReference>
<reference evidence="5" key="1">
    <citation type="journal article" date="2005" name="Insect Mol. Biol.">
        <title>Midgut and salivary gland transcriptomes of the arbovirus vector Culicoides sonorensis (Diptera: Ceratopogonidae).</title>
        <authorList>
            <person name="Campbell C.L."/>
            <person name="Vandyke K.A."/>
            <person name="Letchworth G.J."/>
            <person name="Drolet B.S."/>
            <person name="Hanekamp T."/>
            <person name="Wilson W.C."/>
        </authorList>
    </citation>
    <scope>NUCLEOTIDE SEQUENCE</scope>
</reference>
<evidence type="ECO:0000256" key="4">
    <source>
        <dbReference type="SAM" id="SignalP"/>
    </source>
</evidence>
<feature type="coiled-coil region" evidence="3">
    <location>
        <begin position="291"/>
        <end position="318"/>
    </location>
</feature>
<protein>
    <submittedName>
        <fullName evidence="5">Uncharacterized protein</fullName>
    </submittedName>
</protein>
<dbReference type="InterPro" id="IPR026906">
    <property type="entry name" value="LRR_5"/>
</dbReference>
<evidence type="ECO:0000256" key="1">
    <source>
        <dbReference type="ARBA" id="ARBA00022614"/>
    </source>
</evidence>
<dbReference type="Pfam" id="PF13306">
    <property type="entry name" value="LRR_5"/>
    <property type="match status" value="1"/>
</dbReference>
<feature type="signal peptide" evidence="4">
    <location>
        <begin position="1"/>
        <end position="20"/>
    </location>
</feature>
<dbReference type="InterPro" id="IPR050333">
    <property type="entry name" value="SLRP"/>
</dbReference>
<sequence>MNILLKFYLLVAICVYVVSSEEELPMFWCQLDSNNYCRFTNVHLNATHPYFRPAAQSNRVTKIAFDISTIPVFSDDICKTFPYLEELVVRSSKVEAFIEKAFYECKNLKILDFYTNKLTEIHESTFKFNEKLEKLRIDSNQLKSLPLNLFVNLINLTSLYLGDNQLDSFSAYLVHRNKNLKHLYIHSNHFLDLDYKKLIEYLPNLEVIEYNANQFSCAHVSEMNAAFAEHGVTLGTISVARKRFYPQELVGNILCSPDISWSSAYYRTELNQLDDSDNLLYTKKEVKQMINRVVEESSRELKKEIQELKEIIQAVSYKINIK</sequence>
<keyword evidence="4" id="KW-0732">Signal</keyword>
<keyword evidence="2" id="KW-0677">Repeat</keyword>
<dbReference type="InterPro" id="IPR003591">
    <property type="entry name" value="Leu-rich_rpt_typical-subtyp"/>
</dbReference>
<keyword evidence="1" id="KW-0433">Leucine-rich repeat</keyword>
<dbReference type="EMBL" id="AY752811">
    <property type="protein sequence ID" value="AAV84224.1"/>
    <property type="molecule type" value="mRNA"/>
</dbReference>
<proteinExistence type="evidence at transcript level"/>
<dbReference type="VEuPathDB" id="VectorBase:CSON015467"/>
<dbReference type="PANTHER" id="PTHR45712:SF22">
    <property type="entry name" value="INSULIN-LIKE GROWTH FACTOR-BINDING PROTEIN COMPLEX ACID LABILE SUBUNIT"/>
    <property type="match status" value="1"/>
</dbReference>
<name>Q5QBK0_CULSO</name>
<dbReference type="InterPro" id="IPR032675">
    <property type="entry name" value="LRR_dom_sf"/>
</dbReference>